<protein>
    <recommendedName>
        <fullName evidence="10">Odorant receptor</fullName>
    </recommendedName>
</protein>
<dbReference type="EMBL" id="AJVK01033679">
    <property type="status" value="NOT_ANNOTATED_CDS"/>
    <property type="molecule type" value="Genomic_DNA"/>
</dbReference>
<evidence type="ECO:0000313" key="11">
    <source>
        <dbReference type="EnsemblMetazoa" id="PPAI013148-PA"/>
    </source>
</evidence>
<keyword evidence="9 10" id="KW-0807">Transducer</keyword>
<dbReference type="PANTHER" id="PTHR21137">
    <property type="entry name" value="ODORANT RECEPTOR"/>
    <property type="match status" value="1"/>
</dbReference>
<evidence type="ECO:0000256" key="4">
    <source>
        <dbReference type="ARBA" id="ARBA00022692"/>
    </source>
</evidence>
<keyword evidence="7 10" id="KW-0472">Membrane</keyword>
<dbReference type="GO" id="GO:0007165">
    <property type="term" value="P:signal transduction"/>
    <property type="evidence" value="ECO:0007669"/>
    <property type="project" value="UniProtKB-KW"/>
</dbReference>
<keyword evidence="6 10" id="KW-1133">Transmembrane helix</keyword>
<feature type="transmembrane region" description="Helical" evidence="10">
    <location>
        <begin position="41"/>
        <end position="62"/>
    </location>
</feature>
<evidence type="ECO:0000256" key="5">
    <source>
        <dbReference type="ARBA" id="ARBA00022725"/>
    </source>
</evidence>
<organism evidence="11 12">
    <name type="scientific">Phlebotomus papatasi</name>
    <name type="common">Sandfly</name>
    <dbReference type="NCBI Taxonomy" id="29031"/>
    <lineage>
        <taxon>Eukaryota</taxon>
        <taxon>Metazoa</taxon>
        <taxon>Ecdysozoa</taxon>
        <taxon>Arthropoda</taxon>
        <taxon>Hexapoda</taxon>
        <taxon>Insecta</taxon>
        <taxon>Pterygota</taxon>
        <taxon>Neoptera</taxon>
        <taxon>Endopterygota</taxon>
        <taxon>Diptera</taxon>
        <taxon>Nematocera</taxon>
        <taxon>Psychodoidea</taxon>
        <taxon>Psychodidae</taxon>
        <taxon>Phlebotomus</taxon>
        <taxon>Phlebotomus</taxon>
    </lineage>
</organism>
<evidence type="ECO:0000256" key="3">
    <source>
        <dbReference type="ARBA" id="ARBA00022606"/>
    </source>
</evidence>
<dbReference type="AlphaFoldDB" id="A0A3F2ZE89"/>
<dbReference type="InterPro" id="IPR004117">
    <property type="entry name" value="7tm6_olfct_rcpt"/>
</dbReference>
<dbReference type="GO" id="GO:0005886">
    <property type="term" value="C:plasma membrane"/>
    <property type="evidence" value="ECO:0007669"/>
    <property type="project" value="UniProtKB-SubCell"/>
</dbReference>
<evidence type="ECO:0000313" key="12">
    <source>
        <dbReference type="Proteomes" id="UP000092462"/>
    </source>
</evidence>
<dbReference type="GO" id="GO:0004984">
    <property type="term" value="F:olfactory receptor activity"/>
    <property type="evidence" value="ECO:0007669"/>
    <property type="project" value="InterPro"/>
</dbReference>
<sequence>MVQDVECYPEYQKLEGFLKCILRILKLSFKPWTLLRGYEKFILVLIYNIYSLISAVFTLVYFEQNLMAILLRIMVIAGFIEVLIKSLVIIMQTNKLKILFLFIEEIHQIHEFDLITDSAKFYMKHLKRSLGLIKIILRILFLGMLMASVAMTFYIFYTDSMALAVPGVFPSANSSLFYQHVHQCICFQISTVIISMSDTVIIIIGFYFIAVLNIFQDIIQHIKKFNSRNKEGVLIQLYKFHCNILEKFNIFSEVFYYFIAVQIAASAIFILCVFFLVLSEKSFIPLFVLVHGQFAVICIFGELIYSKTERLSTELYLTNWYELGSKEQKILLMMMFMSQKTIGLKAAGMYDINLTMFIEVVKAGVSFLTILYTLA</sequence>
<dbReference type="Proteomes" id="UP000092462">
    <property type="component" value="Unassembled WGS sequence"/>
</dbReference>
<evidence type="ECO:0000256" key="2">
    <source>
        <dbReference type="ARBA" id="ARBA00022475"/>
    </source>
</evidence>
<evidence type="ECO:0000256" key="8">
    <source>
        <dbReference type="ARBA" id="ARBA00023170"/>
    </source>
</evidence>
<evidence type="ECO:0000256" key="1">
    <source>
        <dbReference type="ARBA" id="ARBA00004651"/>
    </source>
</evidence>
<evidence type="ECO:0000256" key="7">
    <source>
        <dbReference type="ARBA" id="ARBA00023136"/>
    </source>
</evidence>
<feature type="transmembrane region" description="Helical" evidence="10">
    <location>
        <begin position="254"/>
        <end position="277"/>
    </location>
</feature>
<comment type="subcellular location">
    <subcellularLocation>
        <location evidence="1 10">Cell membrane</location>
        <topology evidence="1 10">Multi-pass membrane protein</topology>
    </subcellularLocation>
</comment>
<dbReference type="VEuPathDB" id="VectorBase:PPAI013148"/>
<comment type="similarity">
    <text evidence="10">Belongs to the insect chemoreceptor superfamily. Heteromeric odorant receptor channel (TC 1.A.69) family.</text>
</comment>
<feature type="transmembrane region" description="Helical" evidence="10">
    <location>
        <begin position="200"/>
        <end position="219"/>
    </location>
</feature>
<dbReference type="Pfam" id="PF02949">
    <property type="entry name" value="7tm_6"/>
    <property type="match status" value="1"/>
</dbReference>
<dbReference type="EnsemblMetazoa" id="PPAI013148-RA">
    <property type="protein sequence ID" value="PPAI013148-PA"/>
    <property type="gene ID" value="PPAI013148"/>
</dbReference>
<proteinExistence type="inferred from homology"/>
<keyword evidence="4 10" id="KW-0812">Transmembrane</keyword>
<accession>A0A3F2ZE89</accession>
<dbReference type="GO" id="GO:0005549">
    <property type="term" value="F:odorant binding"/>
    <property type="evidence" value="ECO:0007669"/>
    <property type="project" value="InterPro"/>
</dbReference>
<evidence type="ECO:0000256" key="10">
    <source>
        <dbReference type="RuleBase" id="RU351113"/>
    </source>
</evidence>
<feature type="transmembrane region" description="Helical" evidence="10">
    <location>
        <begin position="283"/>
        <end position="305"/>
    </location>
</feature>
<keyword evidence="2" id="KW-1003">Cell membrane</keyword>
<feature type="transmembrane region" description="Helical" evidence="10">
    <location>
        <begin position="356"/>
        <end position="374"/>
    </location>
</feature>
<feature type="transmembrane region" description="Helical" evidence="10">
    <location>
        <begin position="135"/>
        <end position="157"/>
    </location>
</feature>
<reference evidence="11" key="1">
    <citation type="submission" date="2022-08" db="UniProtKB">
        <authorList>
            <consortium name="EnsemblMetazoa"/>
        </authorList>
    </citation>
    <scope>IDENTIFICATION</scope>
    <source>
        <strain evidence="11">Israel</strain>
    </source>
</reference>
<keyword evidence="8 10" id="KW-0675">Receptor</keyword>
<dbReference type="PANTHER" id="PTHR21137:SF35">
    <property type="entry name" value="ODORANT RECEPTOR 19A-RELATED"/>
    <property type="match status" value="1"/>
</dbReference>
<keyword evidence="3 10" id="KW-0716">Sensory transduction</keyword>
<name>A0A3F2ZE89_PHLPP</name>
<evidence type="ECO:0000256" key="6">
    <source>
        <dbReference type="ARBA" id="ARBA00022989"/>
    </source>
</evidence>
<keyword evidence="5 10" id="KW-0552">Olfaction</keyword>
<evidence type="ECO:0000256" key="9">
    <source>
        <dbReference type="ARBA" id="ARBA00023224"/>
    </source>
</evidence>
<keyword evidence="12" id="KW-1185">Reference proteome</keyword>
<feature type="transmembrane region" description="Helical" evidence="10">
    <location>
        <begin position="68"/>
        <end position="90"/>
    </location>
</feature>
<dbReference type="VEuPathDB" id="VectorBase:PPAPM1_002956"/>